<dbReference type="PANTHER" id="PTHR43143">
    <property type="entry name" value="METALLOPHOSPHOESTERASE, CALCINEURIN SUPERFAMILY"/>
    <property type="match status" value="1"/>
</dbReference>
<gene>
    <name evidence="2" type="ORF">IAB78_07790</name>
</gene>
<dbReference type="Gene3D" id="3.60.21.10">
    <property type="match status" value="1"/>
</dbReference>
<dbReference type="InterPro" id="IPR051918">
    <property type="entry name" value="STPP_CPPED1"/>
</dbReference>
<organism evidence="2 3">
    <name type="scientific">Candidatus Cryptobacteroides excrementavium</name>
    <dbReference type="NCBI Taxonomy" id="2840759"/>
    <lineage>
        <taxon>Bacteria</taxon>
        <taxon>Pseudomonadati</taxon>
        <taxon>Bacteroidota</taxon>
        <taxon>Bacteroidia</taxon>
        <taxon>Bacteroidales</taxon>
        <taxon>Candidatus Cryptobacteroides</taxon>
    </lineage>
</organism>
<evidence type="ECO:0000313" key="3">
    <source>
        <dbReference type="Proteomes" id="UP000823750"/>
    </source>
</evidence>
<dbReference type="PROSITE" id="PS51257">
    <property type="entry name" value="PROKAR_LIPOPROTEIN"/>
    <property type="match status" value="1"/>
</dbReference>
<dbReference type="Proteomes" id="UP000823750">
    <property type="component" value="Unassembled WGS sequence"/>
</dbReference>
<comment type="caution">
    <text evidence="2">The sequence shown here is derived from an EMBL/GenBank/DDBJ whole genome shotgun (WGS) entry which is preliminary data.</text>
</comment>
<dbReference type="AlphaFoldDB" id="A0A9D9J4R2"/>
<dbReference type="GO" id="GO:0016787">
    <property type="term" value="F:hydrolase activity"/>
    <property type="evidence" value="ECO:0007669"/>
    <property type="project" value="InterPro"/>
</dbReference>
<name>A0A9D9J4R2_9BACT</name>
<reference evidence="2" key="2">
    <citation type="journal article" date="2021" name="PeerJ">
        <title>Extensive microbial diversity within the chicken gut microbiome revealed by metagenomics and culture.</title>
        <authorList>
            <person name="Gilroy R."/>
            <person name="Ravi A."/>
            <person name="Getino M."/>
            <person name="Pursley I."/>
            <person name="Horton D.L."/>
            <person name="Alikhan N.F."/>
            <person name="Baker D."/>
            <person name="Gharbi K."/>
            <person name="Hall N."/>
            <person name="Watson M."/>
            <person name="Adriaenssens E.M."/>
            <person name="Foster-Nyarko E."/>
            <person name="Jarju S."/>
            <person name="Secka A."/>
            <person name="Antonio M."/>
            <person name="Oren A."/>
            <person name="Chaudhuri R.R."/>
            <person name="La Ragione R."/>
            <person name="Hildebrand F."/>
            <person name="Pallen M.J."/>
        </authorList>
    </citation>
    <scope>NUCLEOTIDE SEQUENCE</scope>
    <source>
        <strain evidence="2">B2-16538</strain>
    </source>
</reference>
<accession>A0A9D9J4R2</accession>
<dbReference type="InterPro" id="IPR029052">
    <property type="entry name" value="Metallo-depent_PP-like"/>
</dbReference>
<dbReference type="Pfam" id="PF00149">
    <property type="entry name" value="Metallophos"/>
    <property type="match status" value="1"/>
</dbReference>
<sequence length="362" mass="40553">MRHNLILIPALLLACSCAGGDEAQKFLVLGDMHYDLIENHDLEWLATTKDDLRQVTQEYTVFTAENWDDFTGVLAEKAVDVDAVLQLGDISEGLAGTPQLAVQMADSVFSAVDRIGFEVPVIITKGNHDITGPGAREAFDEVYLPNMARLSGHDSLSSANYRTEVGDCCFVCYDPWDKDNHGLDALRDNLAASSAKHKFVLVHEPVIPINERCWHVLRRDDEKRAELLRIIAGEEAIVLCAHMHLYSVVCRDTEYGPIVQLMANSVIRDAGMFKPSYLITEYGPSLALSRPDWEPETMDQRVKWLSEEAEHVTYFRQTDLPGYGILEAGPEDGRITYTYYAAFSDEPYDTVDVTSLIEACRK</sequence>
<evidence type="ECO:0000259" key="1">
    <source>
        <dbReference type="Pfam" id="PF00149"/>
    </source>
</evidence>
<proteinExistence type="predicted"/>
<dbReference type="PANTHER" id="PTHR43143:SF1">
    <property type="entry name" value="SERINE_THREONINE-PROTEIN PHOSPHATASE CPPED1"/>
    <property type="match status" value="1"/>
</dbReference>
<protein>
    <submittedName>
        <fullName evidence="2">Metallophosphoesterase</fullName>
    </submittedName>
</protein>
<dbReference type="SUPFAM" id="SSF56300">
    <property type="entry name" value="Metallo-dependent phosphatases"/>
    <property type="match status" value="1"/>
</dbReference>
<reference evidence="2" key="1">
    <citation type="submission" date="2020-10" db="EMBL/GenBank/DDBJ databases">
        <authorList>
            <person name="Gilroy R."/>
        </authorList>
    </citation>
    <scope>NUCLEOTIDE SEQUENCE</scope>
    <source>
        <strain evidence="2">B2-16538</strain>
    </source>
</reference>
<feature type="domain" description="Calcineurin-like phosphoesterase" evidence="1">
    <location>
        <begin position="25"/>
        <end position="245"/>
    </location>
</feature>
<dbReference type="InterPro" id="IPR004843">
    <property type="entry name" value="Calcineurin-like_PHP"/>
</dbReference>
<dbReference type="EMBL" id="JADILX010000120">
    <property type="protein sequence ID" value="MBO8486309.1"/>
    <property type="molecule type" value="Genomic_DNA"/>
</dbReference>
<evidence type="ECO:0000313" key="2">
    <source>
        <dbReference type="EMBL" id="MBO8486309.1"/>
    </source>
</evidence>